<protein>
    <submittedName>
        <fullName evidence="1">Uncharacterized protein</fullName>
    </submittedName>
</protein>
<sequence length="215" mass="23899">MAFASSAIPSPPPPPISMPVWSMATPLSLPMASGKSTILSKEKDEVVDTKISETCASFENGYNNLEDNDDEEVLESTSMNIVTFATPVSVAPPKLWAVSLYSNTLTRDAFLRSKVAVLQLLCPSHKHLVPILGKRSGYEQNYSKRNECAKMTMKWLKHGGVAEDDADAFISHEDRIGCVHIILISFRFQSKHHALFPWTHKSTFLVFLGEMRCVV</sequence>
<proteinExistence type="predicted"/>
<reference evidence="1" key="1">
    <citation type="submission" date="2021-01" db="EMBL/GenBank/DDBJ databases">
        <authorList>
            <person name="Corre E."/>
            <person name="Pelletier E."/>
            <person name="Niang G."/>
            <person name="Scheremetjew M."/>
            <person name="Finn R."/>
            <person name="Kale V."/>
            <person name="Holt S."/>
            <person name="Cochrane G."/>
            <person name="Meng A."/>
            <person name="Brown T."/>
            <person name="Cohen L."/>
        </authorList>
    </citation>
    <scope>NUCLEOTIDE SEQUENCE</scope>
    <source>
        <strain evidence="1">GSO104</strain>
    </source>
</reference>
<dbReference type="AlphaFoldDB" id="A0A7S4T2K6"/>
<name>A0A7S4T2K6_9STRA</name>
<accession>A0A7S4T2K6</accession>
<organism evidence="1">
    <name type="scientific">Ditylum brightwellii</name>
    <dbReference type="NCBI Taxonomy" id="49249"/>
    <lineage>
        <taxon>Eukaryota</taxon>
        <taxon>Sar</taxon>
        <taxon>Stramenopiles</taxon>
        <taxon>Ochrophyta</taxon>
        <taxon>Bacillariophyta</taxon>
        <taxon>Mediophyceae</taxon>
        <taxon>Lithodesmiophycidae</taxon>
        <taxon>Lithodesmiales</taxon>
        <taxon>Lithodesmiaceae</taxon>
        <taxon>Ditylum</taxon>
    </lineage>
</organism>
<gene>
    <name evidence="1" type="ORF">DBRI00130_LOCUS42041</name>
</gene>
<dbReference type="EMBL" id="HBNS01058457">
    <property type="protein sequence ID" value="CAE4663646.1"/>
    <property type="molecule type" value="Transcribed_RNA"/>
</dbReference>
<evidence type="ECO:0000313" key="1">
    <source>
        <dbReference type="EMBL" id="CAE4663646.1"/>
    </source>
</evidence>